<dbReference type="Pfam" id="PF00574">
    <property type="entry name" value="CLP_protease"/>
    <property type="match status" value="1"/>
</dbReference>
<evidence type="ECO:0000256" key="1">
    <source>
        <dbReference type="ARBA" id="ARBA00007039"/>
    </source>
</evidence>
<dbReference type="GO" id="GO:0006508">
    <property type="term" value="P:proteolysis"/>
    <property type="evidence" value="ECO:0007669"/>
    <property type="project" value="UniProtKB-KW"/>
</dbReference>
<sequence length="133" mass="15192">MASLLMAACAKGQRWALPNATVMIHQPSGGYSGQTNDMTIHTKQIVRVWNALNQLYMKHTDQSIDVVEKNMDMDHFMTSEEAKAFGIIDEVIDERTLELVKDDVAMKAKIKVRVKKREEKLILVYFSSYQILS</sequence>
<name>A0ABC8IU33_ERUVS</name>
<dbReference type="SUPFAM" id="SSF52096">
    <property type="entry name" value="ClpP/crotonase"/>
    <property type="match status" value="1"/>
</dbReference>
<dbReference type="CDD" id="cd07017">
    <property type="entry name" value="S14_ClpP_2"/>
    <property type="match status" value="1"/>
</dbReference>
<keyword evidence="4" id="KW-0720">Serine protease</keyword>
<dbReference type="GO" id="GO:0009532">
    <property type="term" value="C:plastid stroma"/>
    <property type="evidence" value="ECO:0007669"/>
    <property type="project" value="UniProtKB-ARBA"/>
</dbReference>
<comment type="similarity">
    <text evidence="1 7">Belongs to the peptidase S14 family.</text>
</comment>
<accession>A0ABC8IU33</accession>
<evidence type="ECO:0000256" key="5">
    <source>
        <dbReference type="ARBA" id="ARBA00034021"/>
    </source>
</evidence>
<keyword evidence="9" id="KW-1185">Reference proteome</keyword>
<evidence type="ECO:0000313" key="9">
    <source>
        <dbReference type="Proteomes" id="UP001642260"/>
    </source>
</evidence>
<gene>
    <name evidence="8" type="ORF">ERUC_LOCUS28</name>
</gene>
<evidence type="ECO:0000256" key="4">
    <source>
        <dbReference type="ARBA" id="ARBA00022825"/>
    </source>
</evidence>
<dbReference type="InterPro" id="IPR023562">
    <property type="entry name" value="ClpP/TepA"/>
</dbReference>
<evidence type="ECO:0000256" key="2">
    <source>
        <dbReference type="ARBA" id="ARBA00022670"/>
    </source>
</evidence>
<evidence type="ECO:0000256" key="3">
    <source>
        <dbReference type="ARBA" id="ARBA00022801"/>
    </source>
</evidence>
<dbReference type="Proteomes" id="UP001642260">
    <property type="component" value="Unassembled WGS sequence"/>
</dbReference>
<organism evidence="8 9">
    <name type="scientific">Eruca vesicaria subsp. sativa</name>
    <name type="common">Garden rocket</name>
    <name type="synonym">Eruca sativa</name>
    <dbReference type="NCBI Taxonomy" id="29727"/>
    <lineage>
        <taxon>Eukaryota</taxon>
        <taxon>Viridiplantae</taxon>
        <taxon>Streptophyta</taxon>
        <taxon>Embryophyta</taxon>
        <taxon>Tracheophyta</taxon>
        <taxon>Spermatophyta</taxon>
        <taxon>Magnoliopsida</taxon>
        <taxon>eudicotyledons</taxon>
        <taxon>Gunneridae</taxon>
        <taxon>Pentapetalae</taxon>
        <taxon>rosids</taxon>
        <taxon>malvids</taxon>
        <taxon>Brassicales</taxon>
        <taxon>Brassicaceae</taxon>
        <taxon>Brassiceae</taxon>
        <taxon>Eruca</taxon>
    </lineage>
</organism>
<reference evidence="8 9" key="1">
    <citation type="submission" date="2022-03" db="EMBL/GenBank/DDBJ databases">
        <authorList>
            <person name="Macdonald S."/>
            <person name="Ahmed S."/>
            <person name="Newling K."/>
        </authorList>
    </citation>
    <scope>NUCLEOTIDE SEQUENCE [LARGE SCALE GENOMIC DNA]</scope>
</reference>
<keyword evidence="3" id="KW-0378">Hydrolase</keyword>
<dbReference type="PANTHER" id="PTHR10381">
    <property type="entry name" value="ATP-DEPENDENT CLP PROTEASE PROTEOLYTIC SUBUNIT"/>
    <property type="match status" value="1"/>
</dbReference>
<protein>
    <recommendedName>
        <fullName evidence="7">ATP-dependent Clp protease proteolytic subunit</fullName>
    </recommendedName>
</protein>
<dbReference type="Gene3D" id="3.90.226.10">
    <property type="entry name" value="2-enoyl-CoA Hydratase, Chain A, domain 1"/>
    <property type="match status" value="1"/>
</dbReference>
<dbReference type="InterPro" id="IPR001907">
    <property type="entry name" value="ClpP"/>
</dbReference>
<comment type="catalytic activity">
    <reaction evidence="5 6">
        <text>Hydrolysis of proteins to small peptides in the presence of ATP and magnesium. alpha-casein is the usual test substrate. In the absence of ATP, only oligopeptides shorter than five residues are hydrolyzed (such as succinyl-Leu-Tyr-|-NHMec, and Leu-Tyr-Leu-|-Tyr-Trp, in which cleavage of the -Tyr-|-Leu- and -Tyr-|-Trp bonds also occurs).</text>
        <dbReference type="EC" id="3.4.21.92"/>
    </reaction>
</comment>
<dbReference type="PROSITE" id="PS00382">
    <property type="entry name" value="CLP_PROTEASE_HIS"/>
    <property type="match status" value="1"/>
</dbReference>
<evidence type="ECO:0000256" key="7">
    <source>
        <dbReference type="RuleBase" id="RU003567"/>
    </source>
</evidence>
<dbReference type="InterPro" id="IPR029045">
    <property type="entry name" value="ClpP/crotonase-like_dom_sf"/>
</dbReference>
<dbReference type="PANTHER" id="PTHR10381:SF11">
    <property type="entry name" value="ATP-DEPENDENT CLP PROTEASE PROTEOLYTIC SUBUNIT, MITOCHONDRIAL"/>
    <property type="match status" value="1"/>
</dbReference>
<dbReference type="GO" id="GO:0004252">
    <property type="term" value="F:serine-type endopeptidase activity"/>
    <property type="evidence" value="ECO:0007669"/>
    <property type="project" value="UniProtKB-EC"/>
</dbReference>
<proteinExistence type="inferred from homology"/>
<feature type="active site" evidence="6">
    <location>
        <position position="25"/>
    </location>
</feature>
<dbReference type="PRINTS" id="PR00127">
    <property type="entry name" value="CLPPROTEASEP"/>
</dbReference>
<evidence type="ECO:0000313" key="8">
    <source>
        <dbReference type="EMBL" id="CAH8281571.1"/>
    </source>
</evidence>
<keyword evidence="2" id="KW-0645">Protease</keyword>
<dbReference type="EMBL" id="CAKOAT010000001">
    <property type="protein sequence ID" value="CAH8281571.1"/>
    <property type="molecule type" value="Genomic_DNA"/>
</dbReference>
<dbReference type="AlphaFoldDB" id="A0ABC8IU33"/>
<evidence type="ECO:0000256" key="6">
    <source>
        <dbReference type="PROSITE-ProRule" id="PRU10086"/>
    </source>
</evidence>
<comment type="caution">
    <text evidence="8">The sequence shown here is derived from an EMBL/GenBank/DDBJ whole genome shotgun (WGS) entry which is preliminary data.</text>
</comment>
<dbReference type="InterPro" id="IPR033135">
    <property type="entry name" value="ClpP_His_AS"/>
</dbReference>